<accession>A0A1H3DFS7</accession>
<dbReference type="PANTHER" id="PTHR45453">
    <property type="entry name" value="PHOSPHATE REGULON SENSOR PROTEIN PHOR"/>
    <property type="match status" value="1"/>
</dbReference>
<evidence type="ECO:0000256" key="3">
    <source>
        <dbReference type="ARBA" id="ARBA00022553"/>
    </source>
</evidence>
<dbReference type="Proteomes" id="UP000199675">
    <property type="component" value="Unassembled WGS sequence"/>
</dbReference>
<dbReference type="GO" id="GO:0004721">
    <property type="term" value="F:phosphoprotein phosphatase activity"/>
    <property type="evidence" value="ECO:0007669"/>
    <property type="project" value="TreeGrafter"/>
</dbReference>
<dbReference type="InterPro" id="IPR035965">
    <property type="entry name" value="PAS-like_dom_sf"/>
</dbReference>
<dbReference type="PANTHER" id="PTHR45453:SF1">
    <property type="entry name" value="PHOSPHATE REGULON SENSOR PROTEIN PHOR"/>
    <property type="match status" value="1"/>
</dbReference>
<dbReference type="SUPFAM" id="SSF55874">
    <property type="entry name" value="ATPase domain of HSP90 chaperone/DNA topoisomerase II/histidine kinase"/>
    <property type="match status" value="1"/>
</dbReference>
<keyword evidence="8" id="KW-0812">Transmembrane</keyword>
<evidence type="ECO:0000256" key="1">
    <source>
        <dbReference type="ARBA" id="ARBA00000085"/>
    </source>
</evidence>
<dbReference type="STRING" id="488533.SAMN04487960_11264"/>
<feature type="domain" description="Histidine kinase" evidence="9">
    <location>
        <begin position="646"/>
        <end position="859"/>
    </location>
</feature>
<dbReference type="InterPro" id="IPR050351">
    <property type="entry name" value="BphY/WalK/GraS-like"/>
</dbReference>
<evidence type="ECO:0000313" key="11">
    <source>
        <dbReference type="Proteomes" id="UP000199675"/>
    </source>
</evidence>
<keyword evidence="7 8" id="KW-0472">Membrane</keyword>
<dbReference type="PRINTS" id="PR00344">
    <property type="entry name" value="BCTRLSENSOR"/>
</dbReference>
<name>A0A1H3DFS7_9GAMM</name>
<dbReference type="InterPro" id="IPR003594">
    <property type="entry name" value="HATPase_dom"/>
</dbReference>
<keyword evidence="6" id="KW-0902">Two-component regulatory system</keyword>
<dbReference type="PROSITE" id="PS50109">
    <property type="entry name" value="HIS_KIN"/>
    <property type="match status" value="1"/>
</dbReference>
<evidence type="ECO:0000259" key="9">
    <source>
        <dbReference type="PROSITE" id="PS50109"/>
    </source>
</evidence>
<keyword evidence="3" id="KW-0597">Phosphoprotein</keyword>
<dbReference type="InterPro" id="IPR005467">
    <property type="entry name" value="His_kinase_dom"/>
</dbReference>
<reference evidence="10 11" key="1">
    <citation type="submission" date="2016-10" db="EMBL/GenBank/DDBJ databases">
        <authorList>
            <person name="de Groot N.N."/>
        </authorList>
    </citation>
    <scope>NUCLEOTIDE SEQUENCE [LARGE SCALE GENOMIC DNA]</scope>
    <source>
        <strain evidence="10 11">CGMCC 1.7059</strain>
    </source>
</reference>
<dbReference type="PIRSF" id="PIRSF037347">
    <property type="entry name" value="STHK_CHASE2_PAS_prd"/>
    <property type="match status" value="1"/>
</dbReference>
<dbReference type="Gene3D" id="3.30.450.20">
    <property type="entry name" value="PAS domain"/>
    <property type="match status" value="1"/>
</dbReference>
<dbReference type="AlphaFoldDB" id="A0A1H3DFS7"/>
<organism evidence="10 11">
    <name type="scientific">Marinobacter mobilis</name>
    <dbReference type="NCBI Taxonomy" id="488533"/>
    <lineage>
        <taxon>Bacteria</taxon>
        <taxon>Pseudomonadati</taxon>
        <taxon>Pseudomonadota</taxon>
        <taxon>Gammaproteobacteria</taxon>
        <taxon>Pseudomonadales</taxon>
        <taxon>Marinobacteraceae</taxon>
        <taxon>Marinobacter</taxon>
    </lineage>
</organism>
<dbReference type="Gene3D" id="1.10.287.130">
    <property type="match status" value="1"/>
</dbReference>
<dbReference type="SUPFAM" id="SSF47384">
    <property type="entry name" value="Homodimeric domain of signal transducing histidine kinase"/>
    <property type="match status" value="1"/>
</dbReference>
<feature type="transmembrane region" description="Helical" evidence="8">
    <location>
        <begin position="322"/>
        <end position="344"/>
    </location>
</feature>
<keyword evidence="5" id="KW-0418">Kinase</keyword>
<dbReference type="InterPro" id="IPR036097">
    <property type="entry name" value="HisK_dim/P_sf"/>
</dbReference>
<feature type="transmembrane region" description="Helical" evidence="8">
    <location>
        <begin position="12"/>
        <end position="31"/>
    </location>
</feature>
<keyword evidence="4" id="KW-0808">Transferase</keyword>
<dbReference type="Pfam" id="PF08448">
    <property type="entry name" value="PAS_4"/>
    <property type="match status" value="1"/>
</dbReference>
<dbReference type="InterPro" id="IPR000014">
    <property type="entry name" value="PAS"/>
</dbReference>
<dbReference type="InterPro" id="IPR013656">
    <property type="entry name" value="PAS_4"/>
</dbReference>
<dbReference type="InterPro" id="IPR017181">
    <property type="entry name" value="Sig_transdc_His_kin_CHASE2"/>
</dbReference>
<dbReference type="InterPro" id="IPR007890">
    <property type="entry name" value="CHASE2"/>
</dbReference>
<dbReference type="OrthoDB" id="9806704at2"/>
<evidence type="ECO:0000256" key="8">
    <source>
        <dbReference type="SAM" id="Phobius"/>
    </source>
</evidence>
<evidence type="ECO:0000256" key="5">
    <source>
        <dbReference type="ARBA" id="ARBA00022777"/>
    </source>
</evidence>
<evidence type="ECO:0000313" key="10">
    <source>
        <dbReference type="EMBL" id="SDX64988.1"/>
    </source>
</evidence>
<evidence type="ECO:0000256" key="2">
    <source>
        <dbReference type="ARBA" id="ARBA00012438"/>
    </source>
</evidence>
<dbReference type="Pfam" id="PF05226">
    <property type="entry name" value="CHASE2"/>
    <property type="match status" value="1"/>
</dbReference>
<evidence type="ECO:0000256" key="6">
    <source>
        <dbReference type="ARBA" id="ARBA00023012"/>
    </source>
</evidence>
<feature type="transmembrane region" description="Helical" evidence="8">
    <location>
        <begin position="296"/>
        <end position="315"/>
    </location>
</feature>
<comment type="catalytic activity">
    <reaction evidence="1">
        <text>ATP + protein L-histidine = ADP + protein N-phospho-L-histidine.</text>
        <dbReference type="EC" id="2.7.13.3"/>
    </reaction>
</comment>
<evidence type="ECO:0000256" key="7">
    <source>
        <dbReference type="ARBA" id="ARBA00023136"/>
    </source>
</evidence>
<proteinExistence type="predicted"/>
<dbReference type="GO" id="GO:0016036">
    <property type="term" value="P:cellular response to phosphate starvation"/>
    <property type="evidence" value="ECO:0007669"/>
    <property type="project" value="TreeGrafter"/>
</dbReference>
<keyword evidence="8" id="KW-1133">Transmembrane helix</keyword>
<dbReference type="SUPFAM" id="SSF55785">
    <property type="entry name" value="PYP-like sensor domain (PAS domain)"/>
    <property type="match status" value="1"/>
</dbReference>
<dbReference type="GO" id="GO:0000155">
    <property type="term" value="F:phosphorelay sensor kinase activity"/>
    <property type="evidence" value="ECO:0007669"/>
    <property type="project" value="InterPro"/>
</dbReference>
<dbReference type="EC" id="2.7.13.3" evidence="2"/>
<dbReference type="InterPro" id="IPR004358">
    <property type="entry name" value="Sig_transdc_His_kin-like_C"/>
</dbReference>
<evidence type="ECO:0000256" key="4">
    <source>
        <dbReference type="ARBA" id="ARBA00022679"/>
    </source>
</evidence>
<dbReference type="FunFam" id="3.30.565.10:FF:000006">
    <property type="entry name" value="Sensor histidine kinase WalK"/>
    <property type="match status" value="1"/>
</dbReference>
<sequence length="863" mass="95732">MTRDQLPTTNAFWTLGLSLLAILLLLQLTTIPQRINLWLYDALITTHPAKVADNVAIVAIDDASLDRLGGWPWSRSTHADLIRKLDDAGARTIVFDILFPEPSADDQDLAEAMKAHGNVVLPIHLSPPSQGETISEYLPTPTLSQAAAGLGHAHVELDPDGLARGLYLFNGLGKHLWPSLALAAHGAGNGKVAPPEFPQDSELPPYVNVRSDYVAVPLAGPAETYPMYSYANVLLSPPAPREFNGKTVFVGATAPGFGDVLPTPFSNMALPLSGVEFHANSYAALANQTLIRPSSGIIAAFLSLAIILLVASALPRLRPTQTLLLCTTLAAALLALFTTLILVAHRWIPVANALLVPLIAFPLWSARRLAITTRFLNRQLDELGHGPQLSLRELSERHPIQLLDYLTELFTLDGWLLMEDDKTLSHHNLSRESVPPRLPRNAWIHRQNLSWLNIDRCDSHYVLGLKLPDSLSGEAVQRYLRQLPLSADLADKGTLTSSKENITARIERVRQATERMNNMQTFILKSFEHMPDGIIVTDELGVIQFANRHIEEWFDEPRPSLTGLPLTRLLQGHDPRNNPAWKETLAETLTLAQSRTVDLRIRGKDFLIHLAPFESFHTRQQGLIANISDITELREQQRQHREAIDFISHDVRSPLVSQLALIEQLKRHPTDIDTDQLEQLGRLARRSYQLAEEFVQLARAEQLTETRFYECELLSIVENARDSVIEQAFGKDIKLQLQGYEDLWLKGNAELLERVVINLLTNAVQYSDTGSTITIQVYQAGHLACLTVSDEGAGIAPEEVPHLFDRFRRQKSSELSGNRGAGLGLSFVNVVIEKHRGQIEVESTLGEGSSFTIKLPIAAPIPN</sequence>
<dbReference type="RefSeq" id="WP_091817235.1">
    <property type="nucleotide sequence ID" value="NZ_FNNE01000012.1"/>
</dbReference>
<gene>
    <name evidence="10" type="ORF">SAMN04487960_11264</name>
</gene>
<protein>
    <recommendedName>
        <fullName evidence="2">histidine kinase</fullName>
        <ecNumber evidence="2">2.7.13.3</ecNumber>
    </recommendedName>
</protein>
<dbReference type="NCBIfam" id="TIGR00229">
    <property type="entry name" value="sensory_box"/>
    <property type="match status" value="1"/>
</dbReference>
<dbReference type="Pfam" id="PF02518">
    <property type="entry name" value="HATPase_c"/>
    <property type="match status" value="1"/>
</dbReference>
<dbReference type="GO" id="GO:0005886">
    <property type="term" value="C:plasma membrane"/>
    <property type="evidence" value="ECO:0007669"/>
    <property type="project" value="TreeGrafter"/>
</dbReference>
<dbReference type="SMART" id="SM01080">
    <property type="entry name" value="CHASE2"/>
    <property type="match status" value="1"/>
</dbReference>
<dbReference type="EMBL" id="FNNE01000012">
    <property type="protein sequence ID" value="SDX64988.1"/>
    <property type="molecule type" value="Genomic_DNA"/>
</dbReference>
<dbReference type="InterPro" id="IPR036890">
    <property type="entry name" value="HATPase_C_sf"/>
</dbReference>
<keyword evidence="11" id="KW-1185">Reference proteome</keyword>
<dbReference type="SMART" id="SM00387">
    <property type="entry name" value="HATPase_c"/>
    <property type="match status" value="1"/>
</dbReference>
<dbReference type="CDD" id="cd00130">
    <property type="entry name" value="PAS"/>
    <property type="match status" value="1"/>
</dbReference>
<dbReference type="Gene3D" id="3.30.565.10">
    <property type="entry name" value="Histidine kinase-like ATPase, C-terminal domain"/>
    <property type="match status" value="1"/>
</dbReference>